<dbReference type="Gene3D" id="2.30.30.30">
    <property type="match status" value="1"/>
</dbReference>
<dbReference type="Gene3D" id="2.40.50.140">
    <property type="entry name" value="Nucleic acid-binding proteins"/>
    <property type="match status" value="1"/>
</dbReference>
<dbReference type="SUPFAM" id="SSF50249">
    <property type="entry name" value="Nucleic acid-binding proteins"/>
    <property type="match status" value="1"/>
</dbReference>
<gene>
    <name evidence="8" type="primary">LOC107064747</name>
</gene>
<evidence type="ECO:0000256" key="3">
    <source>
        <dbReference type="ARBA" id="ARBA00023274"/>
    </source>
</evidence>
<evidence type="ECO:0000313" key="8">
    <source>
        <dbReference type="RefSeq" id="XP_015173244.1"/>
    </source>
</evidence>
<dbReference type="InterPro" id="IPR008991">
    <property type="entry name" value="Translation_prot_SH3-like_sf"/>
</dbReference>
<feature type="domain" description="Large ribosomal subunit protein uL2 C-terminal" evidence="5">
    <location>
        <begin position="166"/>
        <end position="284"/>
    </location>
</feature>
<evidence type="ECO:0000256" key="2">
    <source>
        <dbReference type="ARBA" id="ARBA00022980"/>
    </source>
</evidence>
<protein>
    <submittedName>
        <fullName evidence="8">39S ribosomal protein L2, mitochondrial</fullName>
    </submittedName>
</protein>
<keyword evidence="7" id="KW-1185">Reference proteome</keyword>
<evidence type="ECO:0000259" key="5">
    <source>
        <dbReference type="SMART" id="SM01382"/>
    </source>
</evidence>
<dbReference type="Pfam" id="PF00181">
    <property type="entry name" value="Ribosomal_L2_N"/>
    <property type="match status" value="1"/>
</dbReference>
<dbReference type="InterPro" id="IPR002171">
    <property type="entry name" value="Ribosomal_uL2"/>
</dbReference>
<comment type="similarity">
    <text evidence="1">Belongs to the universal ribosomal protein uL2 family.</text>
</comment>
<evidence type="ECO:0000313" key="7">
    <source>
        <dbReference type="Proteomes" id="UP000694924"/>
    </source>
</evidence>
<dbReference type="InterPro" id="IPR014722">
    <property type="entry name" value="Rib_uL2_dom2"/>
</dbReference>
<reference evidence="8" key="1">
    <citation type="submission" date="2025-08" db="UniProtKB">
        <authorList>
            <consortium name="RefSeq"/>
        </authorList>
    </citation>
    <scope>IDENTIFICATION</scope>
    <source>
        <tissue evidence="8">Whole body</tissue>
    </source>
</reference>
<feature type="domain" description="Large ribosomal subunit protein uL2 RNA-binding" evidence="6">
    <location>
        <begin position="73"/>
        <end position="155"/>
    </location>
</feature>
<dbReference type="Proteomes" id="UP000694924">
    <property type="component" value="Unplaced"/>
</dbReference>
<dbReference type="InterPro" id="IPR022666">
    <property type="entry name" value="Ribosomal_uL2_RNA-bd_dom"/>
</dbReference>
<feature type="region of interest" description="Disordered" evidence="4">
    <location>
        <begin position="245"/>
        <end position="267"/>
    </location>
</feature>
<dbReference type="PANTHER" id="PTHR13691:SF73">
    <property type="entry name" value="LARGE RIBOSOMAL SUBUNIT PROTEIN UL2M"/>
    <property type="match status" value="1"/>
</dbReference>
<dbReference type="SMART" id="SM01383">
    <property type="entry name" value="Ribosomal_L2"/>
    <property type="match status" value="1"/>
</dbReference>
<evidence type="ECO:0000256" key="4">
    <source>
        <dbReference type="SAM" id="MobiDB-lite"/>
    </source>
</evidence>
<dbReference type="SUPFAM" id="SSF50104">
    <property type="entry name" value="Translation proteins SH3-like domain"/>
    <property type="match status" value="1"/>
</dbReference>
<evidence type="ECO:0000256" key="1">
    <source>
        <dbReference type="ARBA" id="ARBA00005636"/>
    </source>
</evidence>
<evidence type="ECO:0000259" key="6">
    <source>
        <dbReference type="SMART" id="SM01383"/>
    </source>
</evidence>
<keyword evidence="2 8" id="KW-0689">Ribosomal protein</keyword>
<dbReference type="GeneID" id="107064747"/>
<accession>A0ABM1HZ57</accession>
<dbReference type="Pfam" id="PF03947">
    <property type="entry name" value="Ribosomal_L2_C"/>
    <property type="match status" value="1"/>
</dbReference>
<dbReference type="RefSeq" id="XP_015173244.1">
    <property type="nucleotide sequence ID" value="XM_015317758.1"/>
</dbReference>
<dbReference type="InterPro" id="IPR022669">
    <property type="entry name" value="Ribosomal_uL2_C"/>
</dbReference>
<organism evidence="7 8">
    <name type="scientific">Polistes dominula</name>
    <name type="common">European paper wasp</name>
    <name type="synonym">Vespa dominula</name>
    <dbReference type="NCBI Taxonomy" id="743375"/>
    <lineage>
        <taxon>Eukaryota</taxon>
        <taxon>Metazoa</taxon>
        <taxon>Ecdysozoa</taxon>
        <taxon>Arthropoda</taxon>
        <taxon>Hexapoda</taxon>
        <taxon>Insecta</taxon>
        <taxon>Pterygota</taxon>
        <taxon>Neoptera</taxon>
        <taxon>Endopterygota</taxon>
        <taxon>Hymenoptera</taxon>
        <taxon>Apocrita</taxon>
        <taxon>Aculeata</taxon>
        <taxon>Vespoidea</taxon>
        <taxon>Vespidae</taxon>
        <taxon>Polistinae</taxon>
        <taxon>Polistini</taxon>
        <taxon>Polistes</taxon>
    </lineage>
</organism>
<sequence length="306" mass="34014">MSALTLLRRVVGEQIFNSFAKSTPISCQLQSKRNRWKLVKLPEPDDPRTYFKRIVHYTDEYTIEPLKVTNLGGRDPVTGRVVVKGLGGGIKHKYHWIKWTRDGPSDLNEKPKEERVLEVFKDGCRTSFVALVGSGDELKYILATENMKPGDIIRTHRGIPRNPVRANEGDAYPLGALPIGTNVCCVERNPGSGSKYIHSAGTTGKIIQADGPDRMVVQVPSKRKFSFDSRCMAVVGRLSNILHGSTPIGSAQKNRELGNRPSSGLWQRKTGRFGRKIKPPKKVQKVDDKGRIVPTKPIVCNLHGLS</sequence>
<dbReference type="GO" id="GO:0005840">
    <property type="term" value="C:ribosome"/>
    <property type="evidence" value="ECO:0007669"/>
    <property type="project" value="UniProtKB-KW"/>
</dbReference>
<name>A0ABM1HZ57_POLDO</name>
<keyword evidence="3" id="KW-0687">Ribonucleoprotein</keyword>
<proteinExistence type="inferred from homology"/>
<dbReference type="PANTHER" id="PTHR13691">
    <property type="entry name" value="RIBOSOMAL PROTEIN L2"/>
    <property type="match status" value="1"/>
</dbReference>
<dbReference type="SMART" id="SM01382">
    <property type="entry name" value="Ribosomal_L2_C"/>
    <property type="match status" value="1"/>
</dbReference>
<dbReference type="InterPro" id="IPR012340">
    <property type="entry name" value="NA-bd_OB-fold"/>
</dbReference>